<dbReference type="SUPFAM" id="SSF56112">
    <property type="entry name" value="Protein kinase-like (PK-like)"/>
    <property type="match status" value="1"/>
</dbReference>
<feature type="compositionally biased region" description="Low complexity" evidence="1">
    <location>
        <begin position="747"/>
        <end position="759"/>
    </location>
</feature>
<feature type="compositionally biased region" description="Low complexity" evidence="1">
    <location>
        <begin position="720"/>
        <end position="730"/>
    </location>
</feature>
<organism evidence="3 4">
    <name type="scientific">Marasmiellus scandens</name>
    <dbReference type="NCBI Taxonomy" id="2682957"/>
    <lineage>
        <taxon>Eukaryota</taxon>
        <taxon>Fungi</taxon>
        <taxon>Dikarya</taxon>
        <taxon>Basidiomycota</taxon>
        <taxon>Agaricomycotina</taxon>
        <taxon>Agaricomycetes</taxon>
        <taxon>Agaricomycetidae</taxon>
        <taxon>Agaricales</taxon>
        <taxon>Marasmiineae</taxon>
        <taxon>Omphalotaceae</taxon>
        <taxon>Marasmiellus</taxon>
    </lineage>
</organism>
<sequence>MANAPVPSTPLRRHGHTVSDSPIQPKESGSNQLNTRKREREDRFTCYAKREMQSKFMGPISPQDFLKQFFGQEAFLDNTVPPSPWNSTTKELFTKVPLDKQEEGMYSPLATAINQCIDSSFAYVPTENDTDIRKMDNCPDIKPDGTLYENARCGDRTANSDSQFSDMLTEIKYHPDDPFDDSGKSFERDSISGRRIRGQLIAYAVSQFAHQFRTHVFMVFICKHTARLIRWDRAGAVVTKAFSYTSTPYLADFYSRYTRATPQARGHDTTVQRTDSTDENASKARAELRLDPSLPIFKFKVWDDPKNTIWEDEEAEQVKEKQERTHFFYGSEPIFSAVQSVNGRCTRVFEVFDPESGKCVTLKDSWRVASAAIKPEGKIYARLAAKRVRNVLTCLVAGDVNPSCQDHQTRTQMYSPDEDFRSHIHYRLVFKEVCEGNITKFKDTKELIAFLRDALTSHYDASTKCSLLHRDVSIGNILVYHDKDTGKRCGLLSDWEMSKDLNDLAIARQTERTGTWQFISAALLRQGKSSTSTPLFHTIRDDLESFFHVLTWTALQYTQHDLAGDQLNNLLHDVYDVVKYEQQKTLGGGGKVAAMHDRTMKEHVGFVQSAFRDVIVDLEHTFAARYEKDPDEAIVEDLRKMISSTDVPEKFRKALESQSIDLQTQIRRERLLSADWMMQRFEDSLKSDDWPPEALVRVEHVIPDYDPNSIRVSKRASENSTQQLQQTSLSERGRLRGGFKQRRTAYRRTPATRSTSPESIIEEEE</sequence>
<name>A0ABR1JBS4_9AGAR</name>
<feature type="region of interest" description="Disordered" evidence="1">
    <location>
        <begin position="714"/>
        <end position="765"/>
    </location>
</feature>
<dbReference type="PANTHER" id="PTHR38248">
    <property type="entry name" value="FUNK1 6"/>
    <property type="match status" value="1"/>
</dbReference>
<feature type="region of interest" description="Disordered" evidence="1">
    <location>
        <begin position="1"/>
        <end position="41"/>
    </location>
</feature>
<feature type="domain" description="Fungal-type protein kinase" evidence="2">
    <location>
        <begin position="198"/>
        <end position="553"/>
    </location>
</feature>
<reference evidence="3 4" key="1">
    <citation type="submission" date="2024-01" db="EMBL/GenBank/DDBJ databases">
        <title>A draft genome for the cacao thread blight pathogen Marasmiellus scandens.</title>
        <authorList>
            <person name="Baruah I.K."/>
            <person name="Leung J."/>
            <person name="Bukari Y."/>
            <person name="Amoako-Attah I."/>
            <person name="Meinhardt L.W."/>
            <person name="Bailey B.A."/>
            <person name="Cohen S.P."/>
        </authorList>
    </citation>
    <scope>NUCLEOTIDE SEQUENCE [LARGE SCALE GENOMIC DNA]</scope>
    <source>
        <strain evidence="3 4">GH-19</strain>
    </source>
</reference>
<proteinExistence type="predicted"/>
<protein>
    <recommendedName>
        <fullName evidence="2">Fungal-type protein kinase domain-containing protein</fullName>
    </recommendedName>
</protein>
<feature type="compositionally biased region" description="Polar residues" evidence="1">
    <location>
        <begin position="18"/>
        <end position="34"/>
    </location>
</feature>
<dbReference type="Gene3D" id="1.10.510.10">
    <property type="entry name" value="Transferase(Phosphotransferase) domain 1"/>
    <property type="match status" value="1"/>
</dbReference>
<comment type="caution">
    <text evidence="3">The sequence shown here is derived from an EMBL/GenBank/DDBJ whole genome shotgun (WGS) entry which is preliminary data.</text>
</comment>
<keyword evidence="4" id="KW-1185">Reference proteome</keyword>
<feature type="compositionally biased region" description="Basic residues" evidence="1">
    <location>
        <begin position="735"/>
        <end position="746"/>
    </location>
</feature>
<dbReference type="EMBL" id="JBANRG010000020">
    <property type="protein sequence ID" value="KAK7457184.1"/>
    <property type="molecule type" value="Genomic_DNA"/>
</dbReference>
<evidence type="ECO:0000313" key="3">
    <source>
        <dbReference type="EMBL" id="KAK7457184.1"/>
    </source>
</evidence>
<accession>A0ABR1JBS4</accession>
<dbReference type="Pfam" id="PF17667">
    <property type="entry name" value="Pkinase_fungal"/>
    <property type="match status" value="1"/>
</dbReference>
<dbReference type="InterPro" id="IPR040976">
    <property type="entry name" value="Pkinase_fungal"/>
</dbReference>
<dbReference type="PANTHER" id="PTHR38248:SF2">
    <property type="entry name" value="FUNK1 11"/>
    <property type="match status" value="1"/>
</dbReference>
<evidence type="ECO:0000259" key="2">
    <source>
        <dbReference type="Pfam" id="PF17667"/>
    </source>
</evidence>
<gene>
    <name evidence="3" type="ORF">VKT23_010483</name>
</gene>
<evidence type="ECO:0000313" key="4">
    <source>
        <dbReference type="Proteomes" id="UP001498398"/>
    </source>
</evidence>
<evidence type="ECO:0000256" key="1">
    <source>
        <dbReference type="SAM" id="MobiDB-lite"/>
    </source>
</evidence>
<dbReference type="InterPro" id="IPR011009">
    <property type="entry name" value="Kinase-like_dom_sf"/>
</dbReference>
<dbReference type="Proteomes" id="UP001498398">
    <property type="component" value="Unassembled WGS sequence"/>
</dbReference>